<evidence type="ECO:0000313" key="2">
    <source>
        <dbReference type="EMBL" id="TQE94256.1"/>
    </source>
</evidence>
<evidence type="ECO:0000313" key="3">
    <source>
        <dbReference type="Proteomes" id="UP000317371"/>
    </source>
</evidence>
<comment type="caution">
    <text evidence="2">The sequence shown here is derived from an EMBL/GenBank/DDBJ whole genome shotgun (WGS) entry which is preliminary data.</text>
</comment>
<name>A0A540VBW0_9CHLR</name>
<dbReference type="RefSeq" id="WP_141611534.1">
    <property type="nucleotide sequence ID" value="NZ_VIGC02000026.1"/>
</dbReference>
<feature type="domain" description="Pvc16 N-terminal" evidence="1">
    <location>
        <begin position="10"/>
        <end position="182"/>
    </location>
</feature>
<dbReference type="AlphaFoldDB" id="A0A540VBW0"/>
<organism evidence="2 3">
    <name type="scientific">Litorilinea aerophila</name>
    <dbReference type="NCBI Taxonomy" id="1204385"/>
    <lineage>
        <taxon>Bacteria</taxon>
        <taxon>Bacillati</taxon>
        <taxon>Chloroflexota</taxon>
        <taxon>Caldilineae</taxon>
        <taxon>Caldilineales</taxon>
        <taxon>Caldilineaceae</taxon>
        <taxon>Litorilinea</taxon>
    </lineage>
</organism>
<proteinExistence type="predicted"/>
<evidence type="ECO:0000259" key="1">
    <source>
        <dbReference type="Pfam" id="PF14065"/>
    </source>
</evidence>
<keyword evidence="3" id="KW-1185">Reference proteome</keyword>
<accession>A0A540VBW0</accession>
<dbReference type="OrthoDB" id="527247at2"/>
<dbReference type="InParanoid" id="A0A540VBW0"/>
<dbReference type="InterPro" id="IPR025351">
    <property type="entry name" value="Pvc16_N"/>
</dbReference>
<dbReference type="Pfam" id="PF14065">
    <property type="entry name" value="Pvc16_N"/>
    <property type="match status" value="1"/>
</dbReference>
<reference evidence="2 3" key="1">
    <citation type="submission" date="2019-06" db="EMBL/GenBank/DDBJ databases">
        <title>Genome sequence of Litorilinea aerophila BAA-2444.</title>
        <authorList>
            <person name="Maclea K.S."/>
            <person name="Maurais E.G."/>
            <person name="Iannazzi L.C."/>
        </authorList>
    </citation>
    <scope>NUCLEOTIDE SEQUENCE [LARGE SCALE GENOMIC DNA]</scope>
    <source>
        <strain evidence="2 3">ATCC BAA-2444</strain>
    </source>
</reference>
<sequence>MANVFAIHSVGNSLATYLRNSYPEPLRTDHPCQFRLLSSGELADLGEIDTSLTLYLYRVTMNEHVRNRNRATHMDEHDVPLAVDLHYLLTVWSNSALAEQTILAWAVRQLYLFPTLSASSLTPEAGWGDNDIIQVVPAELSTEDLMRIWDALDPTYRLSVPYVARVVRIDPDTPADGRPVVATRLAWTDRYPSGEARP</sequence>
<dbReference type="EMBL" id="VIGC01000026">
    <property type="protein sequence ID" value="TQE94256.1"/>
    <property type="molecule type" value="Genomic_DNA"/>
</dbReference>
<gene>
    <name evidence="2" type="ORF">FKZ61_17925</name>
</gene>
<dbReference type="Proteomes" id="UP000317371">
    <property type="component" value="Unassembled WGS sequence"/>
</dbReference>
<protein>
    <submittedName>
        <fullName evidence="2">DUF4255 domain-containing protein</fullName>
    </submittedName>
</protein>